<keyword evidence="1" id="KW-0805">Transcription regulation</keyword>
<dbReference type="AlphaFoldDB" id="A0A372JD39"/>
<dbReference type="InterPro" id="IPR046335">
    <property type="entry name" value="LacI/GalR-like_sensor"/>
</dbReference>
<dbReference type="SUPFAM" id="SSF47413">
    <property type="entry name" value="lambda repressor-like DNA-binding domains"/>
    <property type="match status" value="1"/>
</dbReference>
<dbReference type="SMART" id="SM00354">
    <property type="entry name" value="HTH_LACI"/>
    <property type="match status" value="1"/>
</dbReference>
<dbReference type="GO" id="GO:0000976">
    <property type="term" value="F:transcription cis-regulatory region binding"/>
    <property type="evidence" value="ECO:0007669"/>
    <property type="project" value="TreeGrafter"/>
</dbReference>
<dbReference type="Pfam" id="PF13377">
    <property type="entry name" value="Peripla_BP_3"/>
    <property type="match status" value="1"/>
</dbReference>
<dbReference type="InterPro" id="IPR000843">
    <property type="entry name" value="HTH_LacI"/>
</dbReference>
<dbReference type="PANTHER" id="PTHR30146:SF109">
    <property type="entry name" value="HTH-TYPE TRANSCRIPTIONAL REGULATOR GALS"/>
    <property type="match status" value="1"/>
</dbReference>
<gene>
    <name evidence="6" type="ORF">DZF91_30600</name>
</gene>
<dbReference type="PROSITE" id="PS50932">
    <property type="entry name" value="HTH_LACI_2"/>
    <property type="match status" value="1"/>
</dbReference>
<feature type="region of interest" description="Disordered" evidence="4">
    <location>
        <begin position="1"/>
        <end position="34"/>
    </location>
</feature>
<feature type="region of interest" description="Disordered" evidence="4">
    <location>
        <begin position="83"/>
        <end position="103"/>
    </location>
</feature>
<evidence type="ECO:0000313" key="7">
    <source>
        <dbReference type="Proteomes" id="UP000261811"/>
    </source>
</evidence>
<sequence length="373" mass="39575">MDSASDGPFGSDPRHTARPAETVPGRTRSELPQTSIREVARRAGVSVGTVSNVLNRPELVAEATRDRVRAAIKELGFVRNESARRLRQGPAARPEPPAEPTASRAPAFGVLMEDLANPYASDVARGAERALNKAGRDVLWLSSDHDPAKERRGLDLLTAQRAEGVLVIPVGMDDADVERLRAAGMSVVLLDHVRPGVCSARVDHVAGGAVAADHLLGLGRRRLAFVSGRPEPRPVVDRRAGAARTLLGARVGALPVFTMEALTPTEGQAAARRLLSLPEVPDGVFCANDLLAIGLTNELVRLGVRVPDDIAVVGYDDIELAASAAVPLTTVRQPRRELGRAAAELALAETAEGAAHTHRQVVLTPELIIRDSA</sequence>
<dbReference type="Gene3D" id="1.10.260.40">
    <property type="entry name" value="lambda repressor-like DNA-binding domains"/>
    <property type="match status" value="1"/>
</dbReference>
<dbReference type="SUPFAM" id="SSF53822">
    <property type="entry name" value="Periplasmic binding protein-like I"/>
    <property type="match status" value="1"/>
</dbReference>
<protein>
    <submittedName>
        <fullName evidence="6">LacI family transcriptional regulator</fullName>
    </submittedName>
</protein>
<dbReference type="PANTHER" id="PTHR30146">
    <property type="entry name" value="LACI-RELATED TRANSCRIPTIONAL REPRESSOR"/>
    <property type="match status" value="1"/>
</dbReference>
<reference evidence="6 7" key="1">
    <citation type="submission" date="2018-08" db="EMBL/GenBank/DDBJ databases">
        <title>Actinomadura jelena sp. nov., a novel Actinomycete isolated from soil in Chad.</title>
        <authorList>
            <person name="Shi L."/>
        </authorList>
    </citation>
    <scope>NUCLEOTIDE SEQUENCE [LARGE SCALE GENOMIC DNA]</scope>
    <source>
        <strain evidence="6 7">NEAU-G17</strain>
    </source>
</reference>
<keyword evidence="3" id="KW-0804">Transcription</keyword>
<proteinExistence type="predicted"/>
<dbReference type="EMBL" id="QURH01000907">
    <property type="protein sequence ID" value="RFU37880.1"/>
    <property type="molecule type" value="Genomic_DNA"/>
</dbReference>
<evidence type="ECO:0000313" key="6">
    <source>
        <dbReference type="EMBL" id="RFU37880.1"/>
    </source>
</evidence>
<dbReference type="CDD" id="cd01392">
    <property type="entry name" value="HTH_LacI"/>
    <property type="match status" value="1"/>
</dbReference>
<evidence type="ECO:0000256" key="4">
    <source>
        <dbReference type="SAM" id="MobiDB-lite"/>
    </source>
</evidence>
<dbReference type="GO" id="GO:0003700">
    <property type="term" value="F:DNA-binding transcription factor activity"/>
    <property type="evidence" value="ECO:0007669"/>
    <property type="project" value="TreeGrafter"/>
</dbReference>
<organism evidence="6 7">
    <name type="scientific">Actinomadura logoneensis</name>
    <dbReference type="NCBI Taxonomy" id="2293572"/>
    <lineage>
        <taxon>Bacteria</taxon>
        <taxon>Bacillati</taxon>
        <taxon>Actinomycetota</taxon>
        <taxon>Actinomycetes</taxon>
        <taxon>Streptosporangiales</taxon>
        <taxon>Thermomonosporaceae</taxon>
        <taxon>Actinomadura</taxon>
    </lineage>
</organism>
<evidence type="ECO:0000256" key="2">
    <source>
        <dbReference type="ARBA" id="ARBA00023125"/>
    </source>
</evidence>
<dbReference type="Proteomes" id="UP000261811">
    <property type="component" value="Unassembled WGS sequence"/>
</dbReference>
<dbReference type="PROSITE" id="PS00356">
    <property type="entry name" value="HTH_LACI_1"/>
    <property type="match status" value="1"/>
</dbReference>
<keyword evidence="2" id="KW-0238">DNA-binding</keyword>
<accession>A0A372JD39</accession>
<dbReference type="Gene3D" id="3.40.50.2300">
    <property type="match status" value="2"/>
</dbReference>
<dbReference type="Pfam" id="PF00356">
    <property type="entry name" value="LacI"/>
    <property type="match status" value="1"/>
</dbReference>
<feature type="domain" description="HTH lacI-type" evidence="5">
    <location>
        <begin position="34"/>
        <end position="88"/>
    </location>
</feature>
<dbReference type="InterPro" id="IPR010982">
    <property type="entry name" value="Lambda_DNA-bd_dom_sf"/>
</dbReference>
<dbReference type="InterPro" id="IPR028082">
    <property type="entry name" value="Peripla_BP_I"/>
</dbReference>
<keyword evidence="7" id="KW-1185">Reference proteome</keyword>
<dbReference type="OrthoDB" id="37081at2"/>
<comment type="caution">
    <text evidence="6">The sequence shown here is derived from an EMBL/GenBank/DDBJ whole genome shotgun (WGS) entry which is preliminary data.</text>
</comment>
<evidence type="ECO:0000256" key="1">
    <source>
        <dbReference type="ARBA" id="ARBA00023015"/>
    </source>
</evidence>
<name>A0A372JD39_9ACTN</name>
<evidence type="ECO:0000259" key="5">
    <source>
        <dbReference type="PROSITE" id="PS50932"/>
    </source>
</evidence>
<evidence type="ECO:0000256" key="3">
    <source>
        <dbReference type="ARBA" id="ARBA00023163"/>
    </source>
</evidence>